<dbReference type="AlphaFoldDB" id="R0K388"/>
<protein>
    <submittedName>
        <fullName evidence="1">Uncharacterized protein</fullName>
    </submittedName>
</protein>
<dbReference type="OrthoDB" id="3684928at2759"/>
<dbReference type="HOGENOM" id="CLU_1170479_0_0_1"/>
<dbReference type="Proteomes" id="UP000016935">
    <property type="component" value="Unassembled WGS sequence"/>
</dbReference>
<dbReference type="EMBL" id="KB908814">
    <property type="protein sequence ID" value="EOA84049.1"/>
    <property type="molecule type" value="Genomic_DNA"/>
</dbReference>
<name>R0K388_EXST2</name>
<dbReference type="GeneID" id="19402428"/>
<reference evidence="1 2" key="1">
    <citation type="journal article" date="2012" name="PLoS Pathog.">
        <title>Diverse lifestyles and strategies of plant pathogenesis encoded in the genomes of eighteen Dothideomycetes fungi.</title>
        <authorList>
            <person name="Ohm R.A."/>
            <person name="Feau N."/>
            <person name="Henrissat B."/>
            <person name="Schoch C.L."/>
            <person name="Horwitz B.A."/>
            <person name="Barry K.W."/>
            <person name="Condon B.J."/>
            <person name="Copeland A.C."/>
            <person name="Dhillon B."/>
            <person name="Glaser F."/>
            <person name="Hesse C.N."/>
            <person name="Kosti I."/>
            <person name="LaButti K."/>
            <person name="Lindquist E.A."/>
            <person name="Lucas S."/>
            <person name="Salamov A.A."/>
            <person name="Bradshaw R.E."/>
            <person name="Ciuffetti L."/>
            <person name="Hamelin R.C."/>
            <person name="Kema G.H.J."/>
            <person name="Lawrence C."/>
            <person name="Scott J.A."/>
            <person name="Spatafora J.W."/>
            <person name="Turgeon B.G."/>
            <person name="de Wit P.J.G.M."/>
            <person name="Zhong S."/>
            <person name="Goodwin S.B."/>
            <person name="Grigoriev I.V."/>
        </authorList>
    </citation>
    <scope>NUCLEOTIDE SEQUENCE [LARGE SCALE GENOMIC DNA]</scope>
    <source>
        <strain evidence="2">28A</strain>
    </source>
</reference>
<gene>
    <name evidence="1" type="ORF">SETTUDRAFT_21387</name>
</gene>
<organism evidence="1 2">
    <name type="scientific">Exserohilum turcicum (strain 28A)</name>
    <name type="common">Northern leaf blight fungus</name>
    <name type="synonym">Setosphaeria turcica</name>
    <dbReference type="NCBI Taxonomy" id="671987"/>
    <lineage>
        <taxon>Eukaryota</taxon>
        <taxon>Fungi</taxon>
        <taxon>Dikarya</taxon>
        <taxon>Ascomycota</taxon>
        <taxon>Pezizomycotina</taxon>
        <taxon>Dothideomycetes</taxon>
        <taxon>Pleosporomycetidae</taxon>
        <taxon>Pleosporales</taxon>
        <taxon>Pleosporineae</taxon>
        <taxon>Pleosporaceae</taxon>
        <taxon>Exserohilum</taxon>
    </lineage>
</organism>
<keyword evidence="2" id="KW-1185">Reference proteome</keyword>
<accession>R0K388</accession>
<evidence type="ECO:0000313" key="2">
    <source>
        <dbReference type="Proteomes" id="UP000016935"/>
    </source>
</evidence>
<reference evidence="1 2" key="2">
    <citation type="journal article" date="2013" name="PLoS Genet.">
        <title>Comparative genome structure, secondary metabolite, and effector coding capacity across Cochliobolus pathogens.</title>
        <authorList>
            <person name="Condon B.J."/>
            <person name="Leng Y."/>
            <person name="Wu D."/>
            <person name="Bushley K.E."/>
            <person name="Ohm R.A."/>
            <person name="Otillar R."/>
            <person name="Martin J."/>
            <person name="Schackwitz W."/>
            <person name="Grimwood J."/>
            <person name="MohdZainudin N."/>
            <person name="Xue C."/>
            <person name="Wang R."/>
            <person name="Manning V.A."/>
            <person name="Dhillon B."/>
            <person name="Tu Z.J."/>
            <person name="Steffenson B.J."/>
            <person name="Salamov A."/>
            <person name="Sun H."/>
            <person name="Lowry S."/>
            <person name="LaButti K."/>
            <person name="Han J."/>
            <person name="Copeland A."/>
            <person name="Lindquist E."/>
            <person name="Barry K."/>
            <person name="Schmutz J."/>
            <person name="Baker S.E."/>
            <person name="Ciuffetti L.M."/>
            <person name="Grigoriev I.V."/>
            <person name="Zhong S."/>
            <person name="Turgeon B.G."/>
        </authorList>
    </citation>
    <scope>NUCLEOTIDE SEQUENCE [LARGE SCALE GENOMIC DNA]</scope>
    <source>
        <strain evidence="2">28A</strain>
    </source>
</reference>
<dbReference type="RefSeq" id="XP_008028010.1">
    <property type="nucleotide sequence ID" value="XM_008029819.1"/>
</dbReference>
<sequence length="220" mass="23546">MGDLAVQFNAATPTNVDGVMVNAIASNSLSVRVGTEERLPGTYTLLISGNGTCNPSSSSSLCKMQPGLISSTQKTLVNGKMVYELVDPSKPSSESQAAAELSTDYLPLLDGSKQLLINTTDGQPQDTATLVAEPFATEHTVASNVYKASTQRGLGRMGFNLATRTMVARARKSREPRPRKPVRNITLNFGNRTQSEGSSEILHTTSLIWAFAALTIFHVV</sequence>
<proteinExistence type="predicted"/>
<evidence type="ECO:0000313" key="1">
    <source>
        <dbReference type="EMBL" id="EOA84049.1"/>
    </source>
</evidence>